<evidence type="ECO:0000313" key="3">
    <source>
        <dbReference type="EMBL" id="VUZ50016.1"/>
    </source>
</evidence>
<keyword evidence="2" id="KW-0472">Membrane</keyword>
<sequence>MTGVKESLITESTGTETKKSVQGSHSVNIECESASSSFDYSESDTYRTESDARSDFDVTKLYKWILPFIFSVYLVILIVFTIITLILRKFYQHQ</sequence>
<feature type="transmembrane region" description="Helical" evidence="2">
    <location>
        <begin position="64"/>
        <end position="87"/>
    </location>
</feature>
<accession>A0A564YS52</accession>
<organism evidence="3 4">
    <name type="scientific">Hymenolepis diminuta</name>
    <name type="common">Rat tapeworm</name>
    <dbReference type="NCBI Taxonomy" id="6216"/>
    <lineage>
        <taxon>Eukaryota</taxon>
        <taxon>Metazoa</taxon>
        <taxon>Spiralia</taxon>
        <taxon>Lophotrochozoa</taxon>
        <taxon>Platyhelminthes</taxon>
        <taxon>Cestoda</taxon>
        <taxon>Eucestoda</taxon>
        <taxon>Cyclophyllidea</taxon>
        <taxon>Hymenolepididae</taxon>
        <taxon>Hymenolepis</taxon>
    </lineage>
</organism>
<dbReference type="Proteomes" id="UP000321570">
    <property type="component" value="Unassembled WGS sequence"/>
</dbReference>
<evidence type="ECO:0000256" key="1">
    <source>
        <dbReference type="SAM" id="MobiDB-lite"/>
    </source>
</evidence>
<feature type="region of interest" description="Disordered" evidence="1">
    <location>
        <begin position="1"/>
        <end position="25"/>
    </location>
</feature>
<feature type="compositionally biased region" description="Polar residues" evidence="1">
    <location>
        <begin position="9"/>
        <end position="25"/>
    </location>
</feature>
<proteinExistence type="predicted"/>
<reference evidence="3 4" key="1">
    <citation type="submission" date="2019-07" db="EMBL/GenBank/DDBJ databases">
        <authorList>
            <person name="Jastrzebski P J."/>
            <person name="Paukszto L."/>
            <person name="Jastrzebski P J."/>
        </authorList>
    </citation>
    <scope>NUCLEOTIDE SEQUENCE [LARGE SCALE GENOMIC DNA]</scope>
    <source>
        <strain evidence="3 4">WMS-il1</strain>
    </source>
</reference>
<name>A0A564YS52_HYMDI</name>
<evidence type="ECO:0000256" key="2">
    <source>
        <dbReference type="SAM" id="Phobius"/>
    </source>
</evidence>
<dbReference type="EMBL" id="CABIJS010000344">
    <property type="protein sequence ID" value="VUZ50016.1"/>
    <property type="molecule type" value="Genomic_DNA"/>
</dbReference>
<gene>
    <name evidence="3" type="ORF">WMSIL1_LOCUS9066</name>
</gene>
<keyword evidence="2" id="KW-0812">Transmembrane</keyword>
<dbReference type="AlphaFoldDB" id="A0A564YS52"/>
<keyword evidence="4" id="KW-1185">Reference proteome</keyword>
<protein>
    <submittedName>
        <fullName evidence="3">Uncharacterized protein</fullName>
    </submittedName>
</protein>
<keyword evidence="2" id="KW-1133">Transmembrane helix</keyword>
<evidence type="ECO:0000313" key="4">
    <source>
        <dbReference type="Proteomes" id="UP000321570"/>
    </source>
</evidence>